<dbReference type="AlphaFoldDB" id="A0AAJ1QGL3"/>
<accession>A0AAJ1QGL3</accession>
<organism evidence="1 2">
    <name type="scientific">Empedobacter brevis</name>
    <dbReference type="NCBI Taxonomy" id="247"/>
    <lineage>
        <taxon>Bacteria</taxon>
        <taxon>Pseudomonadati</taxon>
        <taxon>Bacteroidota</taxon>
        <taxon>Flavobacteriia</taxon>
        <taxon>Flavobacteriales</taxon>
        <taxon>Weeksellaceae</taxon>
        <taxon>Empedobacter</taxon>
    </lineage>
</organism>
<dbReference type="EMBL" id="JACAGJ010000008">
    <property type="protein sequence ID" value="MDM1073668.1"/>
    <property type="molecule type" value="Genomic_DNA"/>
</dbReference>
<comment type="caution">
    <text evidence="1">The sequence shown here is derived from an EMBL/GenBank/DDBJ whole genome shotgun (WGS) entry which is preliminary data.</text>
</comment>
<name>A0AAJ1QGL3_9FLAO</name>
<proteinExistence type="predicted"/>
<sequence length="157" mass="18552">MKLTSMTDFVLEQEKLNQKNTSRLACLCANYAQFLKQPLTLGKFVPCDEEGNVWKFPPTQEEWEWCEKDSTEAEQSFKQKEFYYQQAKERVLFEGFEIKVSNITNNLQNDFLIISETNEIIGHENKDQWFFNPYKKVEDLINYDLTLTQTAIKQIGL</sequence>
<dbReference type="RefSeq" id="WP_286494114.1">
    <property type="nucleotide sequence ID" value="NZ_JACAGJ010000008.1"/>
</dbReference>
<reference evidence="1" key="2">
    <citation type="journal article" date="2022" name="Sci. Total Environ.">
        <title>Prevalence, transmission, and molecular epidemiology of tet(X)-positive bacteria among humans, animals, and environmental niches in China: An epidemiological, and genomic-based study.</title>
        <authorList>
            <person name="Dong N."/>
            <person name="Zeng Y."/>
            <person name="Cai C."/>
            <person name="Sun C."/>
            <person name="Lu J."/>
            <person name="Liu C."/>
            <person name="Zhou H."/>
            <person name="Sun Q."/>
            <person name="Shu L."/>
            <person name="Wang H."/>
            <person name="Wang Y."/>
            <person name="Wang S."/>
            <person name="Wu C."/>
            <person name="Chan E.W."/>
            <person name="Chen G."/>
            <person name="Shen Z."/>
            <person name="Chen S."/>
            <person name="Zhang R."/>
        </authorList>
    </citation>
    <scope>NUCLEOTIDE SEQUENCE</scope>
    <source>
        <strain evidence="1">R655-4</strain>
    </source>
</reference>
<evidence type="ECO:0000313" key="2">
    <source>
        <dbReference type="Proteomes" id="UP001170959"/>
    </source>
</evidence>
<protein>
    <submittedName>
        <fullName evidence="1">Uncharacterized protein</fullName>
    </submittedName>
</protein>
<reference evidence="1" key="1">
    <citation type="submission" date="2020-06" db="EMBL/GenBank/DDBJ databases">
        <authorList>
            <person name="Dong N."/>
        </authorList>
    </citation>
    <scope>NUCLEOTIDE SEQUENCE</scope>
    <source>
        <strain evidence="1">R655-4</strain>
    </source>
</reference>
<dbReference type="Proteomes" id="UP001170959">
    <property type="component" value="Unassembled WGS sequence"/>
</dbReference>
<gene>
    <name evidence="1" type="ORF">HX001_14355</name>
</gene>
<evidence type="ECO:0000313" key="1">
    <source>
        <dbReference type="EMBL" id="MDM1073668.1"/>
    </source>
</evidence>